<gene>
    <name evidence="6" type="ORF">HNR67_000705</name>
</gene>
<dbReference type="InterPro" id="IPR036390">
    <property type="entry name" value="WH_DNA-bd_sf"/>
</dbReference>
<dbReference type="GO" id="GO:0003677">
    <property type="term" value="F:DNA binding"/>
    <property type="evidence" value="ECO:0007669"/>
    <property type="project" value="UniProtKB-KW"/>
</dbReference>
<evidence type="ECO:0000256" key="4">
    <source>
        <dbReference type="ARBA" id="ARBA00023163"/>
    </source>
</evidence>
<keyword evidence="3 6" id="KW-0238">DNA-binding</keyword>
<evidence type="ECO:0000256" key="1">
    <source>
        <dbReference type="ARBA" id="ARBA00009437"/>
    </source>
</evidence>
<dbReference type="InterPro" id="IPR005119">
    <property type="entry name" value="LysR_subst-bd"/>
</dbReference>
<proteinExistence type="inferred from homology"/>
<evidence type="ECO:0000313" key="7">
    <source>
        <dbReference type="Proteomes" id="UP000533598"/>
    </source>
</evidence>
<organism evidence="6 7">
    <name type="scientific">Crossiella cryophila</name>
    <dbReference type="NCBI Taxonomy" id="43355"/>
    <lineage>
        <taxon>Bacteria</taxon>
        <taxon>Bacillati</taxon>
        <taxon>Actinomycetota</taxon>
        <taxon>Actinomycetes</taxon>
        <taxon>Pseudonocardiales</taxon>
        <taxon>Pseudonocardiaceae</taxon>
        <taxon>Crossiella</taxon>
    </lineage>
</organism>
<dbReference type="GO" id="GO:0003700">
    <property type="term" value="F:DNA-binding transcription factor activity"/>
    <property type="evidence" value="ECO:0007669"/>
    <property type="project" value="InterPro"/>
</dbReference>
<name>A0A7W7FQW8_9PSEU</name>
<comment type="similarity">
    <text evidence="1">Belongs to the LysR transcriptional regulatory family.</text>
</comment>
<dbReference type="Pfam" id="PF00126">
    <property type="entry name" value="HTH_1"/>
    <property type="match status" value="1"/>
</dbReference>
<keyword evidence="4" id="KW-0804">Transcription</keyword>
<dbReference type="Proteomes" id="UP000533598">
    <property type="component" value="Unassembled WGS sequence"/>
</dbReference>
<comment type="caution">
    <text evidence="6">The sequence shown here is derived from an EMBL/GenBank/DDBJ whole genome shotgun (WGS) entry which is preliminary data.</text>
</comment>
<dbReference type="SUPFAM" id="SSF46785">
    <property type="entry name" value="Winged helix' DNA-binding domain"/>
    <property type="match status" value="1"/>
</dbReference>
<evidence type="ECO:0000259" key="5">
    <source>
        <dbReference type="PROSITE" id="PS50931"/>
    </source>
</evidence>
<dbReference type="Pfam" id="PF03466">
    <property type="entry name" value="LysR_substrate"/>
    <property type="match status" value="1"/>
</dbReference>
<feature type="domain" description="HTH lysR-type" evidence="5">
    <location>
        <begin position="3"/>
        <end position="60"/>
    </location>
</feature>
<keyword evidence="2" id="KW-0805">Transcription regulation</keyword>
<accession>A0A7W7FQW8</accession>
<evidence type="ECO:0000313" key="6">
    <source>
        <dbReference type="EMBL" id="MBB4674587.1"/>
    </source>
</evidence>
<dbReference type="PROSITE" id="PS50931">
    <property type="entry name" value="HTH_LYSR"/>
    <property type="match status" value="1"/>
</dbReference>
<dbReference type="PANTHER" id="PTHR30346">
    <property type="entry name" value="TRANSCRIPTIONAL DUAL REGULATOR HCAR-RELATED"/>
    <property type="match status" value="1"/>
</dbReference>
<dbReference type="Gene3D" id="1.10.10.10">
    <property type="entry name" value="Winged helix-like DNA-binding domain superfamily/Winged helix DNA-binding domain"/>
    <property type="match status" value="1"/>
</dbReference>
<dbReference type="EMBL" id="JACHMH010000001">
    <property type="protein sequence ID" value="MBB4674587.1"/>
    <property type="molecule type" value="Genomic_DNA"/>
</dbReference>
<dbReference type="SUPFAM" id="SSF53850">
    <property type="entry name" value="Periplasmic binding protein-like II"/>
    <property type="match status" value="1"/>
</dbReference>
<evidence type="ECO:0000256" key="3">
    <source>
        <dbReference type="ARBA" id="ARBA00023125"/>
    </source>
</evidence>
<keyword evidence="7" id="KW-1185">Reference proteome</keyword>
<dbReference type="InterPro" id="IPR036388">
    <property type="entry name" value="WH-like_DNA-bd_sf"/>
</dbReference>
<dbReference type="PANTHER" id="PTHR30346:SF28">
    <property type="entry name" value="HTH-TYPE TRANSCRIPTIONAL REGULATOR CYNR"/>
    <property type="match status" value="1"/>
</dbReference>
<evidence type="ECO:0000256" key="2">
    <source>
        <dbReference type="ARBA" id="ARBA00023015"/>
    </source>
</evidence>
<dbReference type="Gene3D" id="3.40.190.10">
    <property type="entry name" value="Periplasmic binding protein-like II"/>
    <property type="match status" value="2"/>
</dbReference>
<dbReference type="AlphaFoldDB" id="A0A7W7FQW8"/>
<dbReference type="RefSeq" id="WP_185000689.1">
    <property type="nucleotide sequence ID" value="NZ_BAAAUI010000003.1"/>
</dbReference>
<dbReference type="GO" id="GO:0032993">
    <property type="term" value="C:protein-DNA complex"/>
    <property type="evidence" value="ECO:0007669"/>
    <property type="project" value="TreeGrafter"/>
</dbReference>
<sequence length="320" mass="34371">MDIEFRHLKAFRVLAEELNFTRAAARLGVPQSGLSRQVQRLERSLGATLLRRSTRAVALTPAGHALYSHARRAEELAEQLRADVTAAGQGQVQLRLATYPIGVSELTARLTQALPEVQVATLTTTPDLAVQALERGEVDLALGYGPPGAQPSLPPGAQAEILLHEPIYVALSAAHRCAGADSVHLAELAVDRWVAPPPDTVLAQVCTAVFASAGIRPHVLHVADSSNTVRNLVSSGQAVSLATPLAGAWPDDNVVVLPVDPPIHRPVWAAWLRRLPAEVVDSALGAICAHYAQLAERAGDYWSRAKQEELLRGRHWPSEN</sequence>
<dbReference type="PRINTS" id="PR00039">
    <property type="entry name" value="HTHLYSR"/>
</dbReference>
<reference evidence="6 7" key="1">
    <citation type="submission" date="2020-08" db="EMBL/GenBank/DDBJ databases">
        <title>Sequencing the genomes of 1000 actinobacteria strains.</title>
        <authorList>
            <person name="Klenk H.-P."/>
        </authorList>
    </citation>
    <scope>NUCLEOTIDE SEQUENCE [LARGE SCALE GENOMIC DNA]</scope>
    <source>
        <strain evidence="6 7">DSM 44230</strain>
    </source>
</reference>
<dbReference type="FunFam" id="1.10.10.10:FF:000001">
    <property type="entry name" value="LysR family transcriptional regulator"/>
    <property type="match status" value="1"/>
</dbReference>
<dbReference type="InterPro" id="IPR000847">
    <property type="entry name" value="LysR_HTH_N"/>
</dbReference>
<protein>
    <submittedName>
        <fullName evidence="6">DNA-binding transcriptional LysR family regulator</fullName>
    </submittedName>
</protein>